<sequence length="76" mass="8374">MSILLDAGPSLNFLAVGQQNILIRTDDLTTWQFAEAVTRISGMPAQDRVRSRKSLGEIMVLAHASVFVQQGQEVFV</sequence>
<keyword evidence="2" id="KW-1185">Reference proteome</keyword>
<protein>
    <submittedName>
        <fullName evidence="1">Uncharacterized protein</fullName>
    </submittedName>
</protein>
<dbReference type="EMBL" id="OBDY01000042">
    <property type="protein sequence ID" value="SNY72234.1"/>
    <property type="molecule type" value="Genomic_DNA"/>
</dbReference>
<evidence type="ECO:0000313" key="1">
    <source>
        <dbReference type="EMBL" id="SNY72234.1"/>
    </source>
</evidence>
<name>A0A285KHX2_9ACTN</name>
<dbReference type="AlphaFoldDB" id="A0A285KHX2"/>
<reference evidence="2" key="1">
    <citation type="submission" date="2017-09" db="EMBL/GenBank/DDBJ databases">
        <authorList>
            <person name="Varghese N."/>
            <person name="Submissions S."/>
        </authorList>
    </citation>
    <scope>NUCLEOTIDE SEQUENCE [LARGE SCALE GENOMIC DNA]</scope>
    <source>
        <strain evidence="2">CGMCC 4.6857</strain>
    </source>
</reference>
<accession>A0A285KHX2</accession>
<gene>
    <name evidence="1" type="ORF">SAMN05421748_14214</name>
</gene>
<dbReference type="RefSeq" id="WP_097328737.1">
    <property type="nucleotide sequence ID" value="NZ_OBDY01000042.1"/>
</dbReference>
<proteinExistence type="predicted"/>
<evidence type="ECO:0000313" key="2">
    <source>
        <dbReference type="Proteomes" id="UP000219612"/>
    </source>
</evidence>
<organism evidence="1 2">
    <name type="scientific">Paractinoplanes atraurantiacus</name>
    <dbReference type="NCBI Taxonomy" id="1036182"/>
    <lineage>
        <taxon>Bacteria</taxon>
        <taxon>Bacillati</taxon>
        <taxon>Actinomycetota</taxon>
        <taxon>Actinomycetes</taxon>
        <taxon>Micromonosporales</taxon>
        <taxon>Micromonosporaceae</taxon>
        <taxon>Paractinoplanes</taxon>
    </lineage>
</organism>
<dbReference type="Proteomes" id="UP000219612">
    <property type="component" value="Unassembled WGS sequence"/>
</dbReference>
<dbReference type="OrthoDB" id="3216000at2"/>